<gene>
    <name evidence="2" type="ORF">HYZ11_12350</name>
</gene>
<dbReference type="PANTHER" id="PTHR38659">
    <property type="entry name" value="METAL-DEPENDENT PHOSPHOHYDROLASE"/>
    <property type="match status" value="1"/>
</dbReference>
<accession>A0A932I390</accession>
<dbReference type="Pfam" id="PF01966">
    <property type="entry name" value="HD"/>
    <property type="match status" value="1"/>
</dbReference>
<evidence type="ECO:0000259" key="1">
    <source>
        <dbReference type="Pfam" id="PF01966"/>
    </source>
</evidence>
<proteinExistence type="predicted"/>
<protein>
    <submittedName>
        <fullName evidence="2">HDIG domain-containing protein</fullName>
    </submittedName>
</protein>
<dbReference type="InterPro" id="IPR006674">
    <property type="entry name" value="HD_domain"/>
</dbReference>
<evidence type="ECO:0000313" key="3">
    <source>
        <dbReference type="Proteomes" id="UP000782312"/>
    </source>
</evidence>
<dbReference type="SUPFAM" id="SSF109604">
    <property type="entry name" value="HD-domain/PDEase-like"/>
    <property type="match status" value="1"/>
</dbReference>
<feature type="domain" description="HD" evidence="1">
    <location>
        <begin position="23"/>
        <end position="112"/>
    </location>
</feature>
<dbReference type="Proteomes" id="UP000782312">
    <property type="component" value="Unassembled WGS sequence"/>
</dbReference>
<dbReference type="NCBIfam" id="TIGR00277">
    <property type="entry name" value="HDIG"/>
    <property type="match status" value="1"/>
</dbReference>
<dbReference type="EMBL" id="JACPUR010000030">
    <property type="protein sequence ID" value="MBI3128389.1"/>
    <property type="molecule type" value="Genomic_DNA"/>
</dbReference>
<name>A0A932I390_UNCTE</name>
<sequence>MDWTRSEAEALLFEWTQGPGLRAHALAVEAALRAYALKFQEDEGLWGLTGLLHDLDYERHPTREEHPRVGVAHLREKGAPEEMLQAILGHAEYLDVPRESRLAKALFAVDELVGLITAVALVNPSRDVRQVKPGSVRKKWKDKAFARGVNREDIEKGARELEMPLEDHIAFTLEAMQGAAGRLGLDGRGSDFREV</sequence>
<reference evidence="2" key="1">
    <citation type="submission" date="2020-07" db="EMBL/GenBank/DDBJ databases">
        <title>Huge and variable diversity of episymbiotic CPR bacteria and DPANN archaea in groundwater ecosystems.</title>
        <authorList>
            <person name="He C.Y."/>
            <person name="Keren R."/>
            <person name="Whittaker M."/>
            <person name="Farag I.F."/>
            <person name="Doudna J."/>
            <person name="Cate J.H.D."/>
            <person name="Banfield J.F."/>
        </authorList>
    </citation>
    <scope>NUCLEOTIDE SEQUENCE</scope>
    <source>
        <strain evidence="2">NC_groundwater_763_Ag_S-0.2um_68_21</strain>
    </source>
</reference>
<comment type="caution">
    <text evidence="2">The sequence shown here is derived from an EMBL/GenBank/DDBJ whole genome shotgun (WGS) entry which is preliminary data.</text>
</comment>
<dbReference type="AlphaFoldDB" id="A0A932I390"/>
<evidence type="ECO:0000313" key="2">
    <source>
        <dbReference type="EMBL" id="MBI3128389.1"/>
    </source>
</evidence>
<dbReference type="PANTHER" id="PTHR38659:SF1">
    <property type="entry name" value="METAL DEPENDENT PHOSPHOHYDROLASE"/>
    <property type="match status" value="1"/>
</dbReference>
<dbReference type="InterPro" id="IPR006675">
    <property type="entry name" value="HDIG_dom"/>
</dbReference>
<dbReference type="Gene3D" id="1.10.3210.10">
    <property type="entry name" value="Hypothetical protein af1432"/>
    <property type="match status" value="1"/>
</dbReference>
<organism evidence="2 3">
    <name type="scientific">Tectimicrobiota bacterium</name>
    <dbReference type="NCBI Taxonomy" id="2528274"/>
    <lineage>
        <taxon>Bacteria</taxon>
        <taxon>Pseudomonadati</taxon>
        <taxon>Nitrospinota/Tectimicrobiota group</taxon>
        <taxon>Candidatus Tectimicrobiota</taxon>
    </lineage>
</organism>